<dbReference type="EMBL" id="PNIQ01000798">
    <property type="protein sequence ID" value="PMP77442.1"/>
    <property type="molecule type" value="Genomic_DNA"/>
</dbReference>
<dbReference type="Proteomes" id="UP000243376">
    <property type="component" value="Unassembled WGS sequence"/>
</dbReference>
<organism evidence="3 4">
    <name type="scientific">Chloroflexus aggregans</name>
    <dbReference type="NCBI Taxonomy" id="152260"/>
    <lineage>
        <taxon>Bacteria</taxon>
        <taxon>Bacillati</taxon>
        <taxon>Chloroflexota</taxon>
        <taxon>Chloroflexia</taxon>
        <taxon>Chloroflexales</taxon>
        <taxon>Chloroflexineae</taxon>
        <taxon>Chloroflexaceae</taxon>
        <taxon>Chloroflexus</taxon>
    </lineage>
</organism>
<feature type="chain" id="PRO_5014412958" evidence="1">
    <location>
        <begin position="20"/>
        <end position="179"/>
    </location>
</feature>
<sequence length="179" mass="20039">MQRVVLLWLLILVACSQPAAPTPMAGMDHAMGHGSEAPYDALFIDSMIEHHEGAIRMAQQVLQESRDERIRQLAEAILATQAAEIDQMRQWRQAWYPDVPPTGGMGMEMGPMAVPDGDEPFDRRFLEAMIPHHEGAVAMARDALQKAEHAEIRELAQAIITAQEAEIAQMKQWLTEFGR</sequence>
<feature type="signal peptide" evidence="1">
    <location>
        <begin position="1"/>
        <end position="19"/>
    </location>
</feature>
<protein>
    <submittedName>
        <fullName evidence="3">DUF305 domain-containing protein</fullName>
    </submittedName>
</protein>
<dbReference type="PANTHER" id="PTHR36933:SF1">
    <property type="entry name" value="SLL0788 PROTEIN"/>
    <property type="match status" value="1"/>
</dbReference>
<feature type="domain" description="DUF305" evidence="2">
    <location>
        <begin position="40"/>
        <end position="174"/>
    </location>
</feature>
<reference evidence="3 4" key="1">
    <citation type="submission" date="2018-01" db="EMBL/GenBank/DDBJ databases">
        <title>Metagenomic assembled genomes from two thermal pools in the Uzon Caldera, Kamchatka, Russia.</title>
        <authorList>
            <person name="Wilkins L."/>
            <person name="Ettinger C."/>
        </authorList>
    </citation>
    <scope>NUCLEOTIDE SEQUENCE [LARGE SCALE GENOMIC DNA]</scope>
    <source>
        <strain evidence="3">ZAV-02</strain>
    </source>
</reference>
<keyword evidence="1" id="KW-0732">Signal</keyword>
<evidence type="ECO:0000256" key="1">
    <source>
        <dbReference type="SAM" id="SignalP"/>
    </source>
</evidence>
<dbReference type="InterPro" id="IPR012347">
    <property type="entry name" value="Ferritin-like"/>
</dbReference>
<evidence type="ECO:0000259" key="2">
    <source>
        <dbReference type="Pfam" id="PF03713"/>
    </source>
</evidence>
<comment type="caution">
    <text evidence="3">The sequence shown here is derived from an EMBL/GenBank/DDBJ whole genome shotgun (WGS) entry which is preliminary data.</text>
</comment>
<dbReference type="AlphaFoldDB" id="A0A2J6X108"/>
<dbReference type="PROSITE" id="PS51257">
    <property type="entry name" value="PROKAR_LIPOPROTEIN"/>
    <property type="match status" value="1"/>
</dbReference>
<dbReference type="InterPro" id="IPR005183">
    <property type="entry name" value="DUF305_CopM-like"/>
</dbReference>
<name>A0A2J6X108_9CHLR</name>
<dbReference type="PANTHER" id="PTHR36933">
    <property type="entry name" value="SLL0788 PROTEIN"/>
    <property type="match status" value="1"/>
</dbReference>
<accession>A0A2J6X108</accession>
<evidence type="ECO:0000313" key="3">
    <source>
        <dbReference type="EMBL" id="PMP77442.1"/>
    </source>
</evidence>
<evidence type="ECO:0000313" key="4">
    <source>
        <dbReference type="Proteomes" id="UP000243376"/>
    </source>
</evidence>
<gene>
    <name evidence="3" type="ORF">C0184_11935</name>
</gene>
<dbReference type="Gene3D" id="1.20.1260.10">
    <property type="match status" value="1"/>
</dbReference>
<proteinExistence type="predicted"/>
<dbReference type="Pfam" id="PF03713">
    <property type="entry name" value="DUF305"/>
    <property type="match status" value="1"/>
</dbReference>